<keyword evidence="1" id="KW-1133">Transmembrane helix</keyword>
<accession>A0ABV4CR71</accession>
<dbReference type="EMBL" id="JBGEHV010000083">
    <property type="protein sequence ID" value="MEY8043229.1"/>
    <property type="molecule type" value="Genomic_DNA"/>
</dbReference>
<keyword evidence="3" id="KW-1185">Reference proteome</keyword>
<keyword evidence="1" id="KW-0812">Transmembrane</keyword>
<sequence>MNRGVRGSDGRVWNIKANLEWSNPITGDDFEHEVSGGSAPAILMGGALLFLVVLFVLWTPPAVYVPIWLVLALIAAAAFFPVRWLVRRPWTITASTPGDADDNPPETWVGVVRGFLNVRQEVAQVARHIELYAEPDMNGELQPTE</sequence>
<organism evidence="2 3">
    <name type="scientific">Saccharopolyspora cebuensis</name>
    <dbReference type="NCBI Taxonomy" id="418759"/>
    <lineage>
        <taxon>Bacteria</taxon>
        <taxon>Bacillati</taxon>
        <taxon>Actinomycetota</taxon>
        <taxon>Actinomycetes</taxon>
        <taxon>Pseudonocardiales</taxon>
        <taxon>Pseudonocardiaceae</taxon>
        <taxon>Saccharopolyspora</taxon>
    </lineage>
</organism>
<protein>
    <submittedName>
        <fullName evidence="2">DUF983 domain-containing protein</fullName>
    </submittedName>
</protein>
<keyword evidence="1" id="KW-0472">Membrane</keyword>
<evidence type="ECO:0000313" key="2">
    <source>
        <dbReference type="EMBL" id="MEY8043229.1"/>
    </source>
</evidence>
<feature type="transmembrane region" description="Helical" evidence="1">
    <location>
        <begin position="41"/>
        <end position="59"/>
    </location>
</feature>
<evidence type="ECO:0000256" key="1">
    <source>
        <dbReference type="SAM" id="Phobius"/>
    </source>
</evidence>
<dbReference type="Proteomes" id="UP001564626">
    <property type="component" value="Unassembled WGS sequence"/>
</dbReference>
<feature type="transmembrane region" description="Helical" evidence="1">
    <location>
        <begin position="65"/>
        <end position="86"/>
    </location>
</feature>
<reference evidence="2 3" key="1">
    <citation type="submission" date="2024-08" db="EMBL/GenBank/DDBJ databases">
        <title>Genome mining of Saccharopolyspora cebuensis PGLac3 from Nigerian medicinal plant.</title>
        <authorList>
            <person name="Ezeobiora C.E."/>
            <person name="Igbokwe N.H."/>
            <person name="Amin D.H."/>
            <person name="Mendie U.E."/>
        </authorList>
    </citation>
    <scope>NUCLEOTIDE SEQUENCE [LARGE SCALE GENOMIC DNA]</scope>
    <source>
        <strain evidence="2 3">PGLac3</strain>
    </source>
</reference>
<gene>
    <name evidence="2" type="ORF">AB8O55_27790</name>
</gene>
<name>A0ABV4CR71_9PSEU</name>
<comment type="caution">
    <text evidence="2">The sequence shown here is derived from an EMBL/GenBank/DDBJ whole genome shotgun (WGS) entry which is preliminary data.</text>
</comment>
<evidence type="ECO:0000313" key="3">
    <source>
        <dbReference type="Proteomes" id="UP001564626"/>
    </source>
</evidence>
<dbReference type="RefSeq" id="WP_345359900.1">
    <property type="nucleotide sequence ID" value="NZ_BAABII010000004.1"/>
</dbReference>
<proteinExistence type="predicted"/>